<name>A0AAD9GKQ3_BABDI</name>
<evidence type="ECO:0000256" key="1">
    <source>
        <dbReference type="SAM" id="Phobius"/>
    </source>
</evidence>
<feature type="transmembrane region" description="Helical" evidence="1">
    <location>
        <begin position="301"/>
        <end position="321"/>
    </location>
</feature>
<evidence type="ECO:0000313" key="2">
    <source>
        <dbReference type="EMBL" id="KAK1940292.1"/>
    </source>
</evidence>
<keyword evidence="1" id="KW-0472">Membrane</keyword>
<feature type="transmembrane region" description="Helical" evidence="1">
    <location>
        <begin position="220"/>
        <end position="244"/>
    </location>
</feature>
<evidence type="ECO:0008006" key="4">
    <source>
        <dbReference type="Google" id="ProtNLM"/>
    </source>
</evidence>
<feature type="transmembrane region" description="Helical" evidence="1">
    <location>
        <begin position="404"/>
        <end position="425"/>
    </location>
</feature>
<feature type="transmembrane region" description="Helical" evidence="1">
    <location>
        <begin position="369"/>
        <end position="392"/>
    </location>
</feature>
<reference evidence="2" key="1">
    <citation type="journal article" date="2014" name="Nucleic Acids Res.">
        <title>The evolutionary dynamics of variant antigen genes in Babesia reveal a history of genomic innovation underlying host-parasite interaction.</title>
        <authorList>
            <person name="Jackson A.P."/>
            <person name="Otto T.D."/>
            <person name="Darby A."/>
            <person name="Ramaprasad A."/>
            <person name="Xia D."/>
            <person name="Echaide I.E."/>
            <person name="Farber M."/>
            <person name="Gahlot S."/>
            <person name="Gamble J."/>
            <person name="Gupta D."/>
            <person name="Gupta Y."/>
            <person name="Jackson L."/>
            <person name="Malandrin L."/>
            <person name="Malas T.B."/>
            <person name="Moussa E."/>
            <person name="Nair M."/>
            <person name="Reid A.J."/>
            <person name="Sanders M."/>
            <person name="Sharma J."/>
            <person name="Tracey A."/>
            <person name="Quail M.A."/>
            <person name="Weir W."/>
            <person name="Wastling J.M."/>
            <person name="Hall N."/>
            <person name="Willadsen P."/>
            <person name="Lingelbach K."/>
            <person name="Shiels B."/>
            <person name="Tait A."/>
            <person name="Berriman M."/>
            <person name="Allred D.R."/>
            <person name="Pain A."/>
        </authorList>
    </citation>
    <scope>NUCLEOTIDE SEQUENCE</scope>
    <source>
        <strain evidence="2">1802A</strain>
    </source>
</reference>
<reference evidence="2" key="2">
    <citation type="submission" date="2021-05" db="EMBL/GenBank/DDBJ databases">
        <authorList>
            <person name="Pain A."/>
        </authorList>
    </citation>
    <scope>NUCLEOTIDE SEQUENCE</scope>
    <source>
        <strain evidence="2">1802A</strain>
    </source>
</reference>
<evidence type="ECO:0000313" key="3">
    <source>
        <dbReference type="Proteomes" id="UP001195914"/>
    </source>
</evidence>
<gene>
    <name evidence="2" type="ORF">X943_001568</name>
</gene>
<dbReference type="PANTHER" id="PTHR16189:SF3">
    <property type="entry name" value="AMINO ACID TRANSPORTER TRANSMEMBRANE DOMAIN-CONTAINING PROTEIN"/>
    <property type="match status" value="1"/>
</dbReference>
<protein>
    <recommendedName>
        <fullName evidence="4">Amino acid transporter</fullName>
    </recommendedName>
</protein>
<keyword evidence="3" id="KW-1185">Reference proteome</keyword>
<keyword evidence="1" id="KW-1133">Transmembrane helix</keyword>
<keyword evidence="1" id="KW-0812">Transmembrane</keyword>
<accession>A0AAD9GKQ3</accession>
<dbReference type="Proteomes" id="UP001195914">
    <property type="component" value="Unassembled WGS sequence"/>
</dbReference>
<feature type="transmembrane region" description="Helical" evidence="1">
    <location>
        <begin position="37"/>
        <end position="56"/>
    </location>
</feature>
<proteinExistence type="predicted"/>
<dbReference type="EMBL" id="JAHBMH010000003">
    <property type="protein sequence ID" value="KAK1940292.1"/>
    <property type="molecule type" value="Genomic_DNA"/>
</dbReference>
<dbReference type="PANTHER" id="PTHR16189">
    <property type="entry name" value="TRANSMEMBRANE PROTEIN 104-RELATED"/>
    <property type="match status" value="1"/>
</dbReference>
<organism evidence="2 3">
    <name type="scientific">Babesia divergens</name>
    <dbReference type="NCBI Taxonomy" id="32595"/>
    <lineage>
        <taxon>Eukaryota</taxon>
        <taxon>Sar</taxon>
        <taxon>Alveolata</taxon>
        <taxon>Apicomplexa</taxon>
        <taxon>Aconoidasida</taxon>
        <taxon>Piroplasmida</taxon>
        <taxon>Babesiidae</taxon>
        <taxon>Babesia</taxon>
    </lineage>
</organism>
<feature type="transmembrane region" description="Helical" evidence="1">
    <location>
        <begin position="68"/>
        <end position="90"/>
    </location>
</feature>
<feature type="transmembrane region" description="Helical" evidence="1">
    <location>
        <begin position="193"/>
        <end position="214"/>
    </location>
</feature>
<feature type="transmembrane region" description="Helical" evidence="1">
    <location>
        <begin position="608"/>
        <end position="626"/>
    </location>
</feature>
<comment type="caution">
    <text evidence="2">The sequence shown here is derived from an EMBL/GenBank/DDBJ whole genome shotgun (WGS) entry which is preliminary data.</text>
</comment>
<feature type="transmembrane region" description="Helical" evidence="1">
    <location>
        <begin position="337"/>
        <end position="357"/>
    </location>
</feature>
<sequence length="632" mass="70233">MFGFRAFKGDAISGDRQGRFVRSRKRFKAYTWKYKKTISPIASFVLLVNQIFGFGMSDIPSVIREGGWLPALFANVLVCILAALCSLMLLRAMTLIPHNSNFDQRIEFNTLVKYYLSDHNFKFVALLNHLGDLCSVVSSILVFAKLVDLFLVQTLGWTLALQIYPTMSFGRIDMKTISAIYESDLIPTDEGRSVTLAITLGYVVCAVLCLRLSACALEETMGFHVCSFLALIGCTVQLAVFGLSRYLGGTSTAKPPTVGNVRFGTILLTFVENYSLASSTPSWANEMTSDVKVMRTMWTSAFFSCAIYYFLGYILCLAFPANSSSIVIDILFSKTGFLTNIAICLFVVVTVLPDIVFGSISTKYNLLNLGYCGGNSAYFWGCVFPFTFTWLLSNESVFMEYLNHIGLTSVLFCDFFIPIVVYTVARESLSELSLSGSVETMDDQQSLGSAGRIRRVDDGAMKLSSSEMLLKKGTTILFGKIGSWGRLMTLDYRTKPTLELQEPKEKSVNDDSTVSDANAVSQEGTAELDFLSFKIIKPPAVARPDDHQYNVISTRRTAQSVSFEEIDLYNANEELDHQPMGMHGMNNNSGNRVEIFPLDFLEKHHGPIARILLLFLGGMTILPTLYRVKSLL</sequence>
<feature type="transmembrane region" description="Helical" evidence="1">
    <location>
        <begin position="150"/>
        <end position="172"/>
    </location>
</feature>
<dbReference type="AlphaFoldDB" id="A0AAD9GKQ3"/>